<dbReference type="AlphaFoldDB" id="W6UKF7"/>
<dbReference type="KEGG" id="egl:EGR_11174"/>
<comment type="caution">
    <text evidence="1">The sequence shown here is derived from an EMBL/GenBank/DDBJ whole genome shotgun (WGS) entry which is preliminary data.</text>
</comment>
<dbReference type="EMBL" id="APAU02000449">
    <property type="protein sequence ID" value="EUB53969.1"/>
    <property type="molecule type" value="Genomic_DNA"/>
</dbReference>
<keyword evidence="2" id="KW-1185">Reference proteome</keyword>
<protein>
    <submittedName>
        <fullName evidence="1">Uncharacterized protein</fullName>
    </submittedName>
</protein>
<dbReference type="RefSeq" id="XP_024345165.1">
    <property type="nucleotide sequence ID" value="XM_024500421.1"/>
</dbReference>
<sequence length="76" mass="8605">MVAKALSPTSSKVANVSWLVQGAERLFLALFEEKGGVILPNPLHRLIREVFYLMHQCFPLQLMKDLLKSYAYKLAA</sequence>
<reference evidence="1 2" key="1">
    <citation type="journal article" date="2013" name="Nat. Genet.">
        <title>The genome of the hydatid tapeworm Echinococcus granulosus.</title>
        <authorList>
            <person name="Zheng H."/>
            <person name="Zhang W."/>
            <person name="Zhang L."/>
            <person name="Zhang Z."/>
            <person name="Li J."/>
            <person name="Lu G."/>
            <person name="Zhu Y."/>
            <person name="Wang Y."/>
            <person name="Huang Y."/>
            <person name="Liu J."/>
            <person name="Kang H."/>
            <person name="Chen J."/>
            <person name="Wang L."/>
            <person name="Chen A."/>
            <person name="Yu S."/>
            <person name="Gao Z."/>
            <person name="Jin L."/>
            <person name="Gu W."/>
            <person name="Wang Z."/>
            <person name="Zhao L."/>
            <person name="Shi B."/>
            <person name="Wen H."/>
            <person name="Lin R."/>
            <person name="Jones M.K."/>
            <person name="Brejova B."/>
            <person name="Vinar T."/>
            <person name="Zhao G."/>
            <person name="McManus D.P."/>
            <person name="Chen Z."/>
            <person name="Zhou Y."/>
            <person name="Wang S."/>
        </authorList>
    </citation>
    <scope>NUCLEOTIDE SEQUENCE [LARGE SCALE GENOMIC DNA]</scope>
</reference>
<name>W6UKF7_ECHGR</name>
<evidence type="ECO:0000313" key="2">
    <source>
        <dbReference type="Proteomes" id="UP000019149"/>
    </source>
</evidence>
<dbReference type="GeneID" id="36346887"/>
<organism evidence="1 2">
    <name type="scientific">Echinococcus granulosus</name>
    <name type="common">Hydatid tapeworm</name>
    <dbReference type="NCBI Taxonomy" id="6210"/>
    <lineage>
        <taxon>Eukaryota</taxon>
        <taxon>Metazoa</taxon>
        <taxon>Spiralia</taxon>
        <taxon>Lophotrochozoa</taxon>
        <taxon>Platyhelminthes</taxon>
        <taxon>Cestoda</taxon>
        <taxon>Eucestoda</taxon>
        <taxon>Cyclophyllidea</taxon>
        <taxon>Taeniidae</taxon>
        <taxon>Echinococcus</taxon>
        <taxon>Echinococcus granulosus group</taxon>
    </lineage>
</organism>
<accession>W6UKF7</accession>
<dbReference type="CTD" id="36346887"/>
<dbReference type="Proteomes" id="UP000019149">
    <property type="component" value="Unassembled WGS sequence"/>
</dbReference>
<proteinExistence type="predicted"/>
<evidence type="ECO:0000313" key="1">
    <source>
        <dbReference type="EMBL" id="EUB53969.1"/>
    </source>
</evidence>
<gene>
    <name evidence="1" type="ORF">EGR_11174</name>
</gene>
<dbReference type="STRING" id="6210.W6UKF7"/>